<feature type="non-terminal residue" evidence="7">
    <location>
        <position position="1"/>
    </location>
</feature>
<dbReference type="Gene3D" id="3.90.1150.10">
    <property type="entry name" value="Aspartate Aminotransferase, domain 1"/>
    <property type="match status" value="1"/>
</dbReference>
<evidence type="ECO:0000256" key="2">
    <source>
        <dbReference type="ARBA" id="ARBA00009236"/>
    </source>
</evidence>
<sequence>LGALLVVDTVASLAAVPLDVDRERVDVCFSGSQKAISAPPGMSPITVSPAAEEAFRKRKTKVQSWYFDLTTAMNYWGKDRLYHHTPPVSLIFALREAMRLVVEEGLETRWERHRVNQLALIAGLEAMGLKLLVEKPSDRLPTVTAVMIPSGVDDEKLRNQLLDEFNIEIAGGFGPIKGKIWRVGLMGYSSQKPNVLLFLAALEKCLIDQGFRVSSGAGVGGAVQGYTHAETAAAVSR</sequence>
<evidence type="ECO:0000256" key="4">
    <source>
        <dbReference type="ARBA" id="ARBA00022679"/>
    </source>
</evidence>
<dbReference type="GO" id="GO:0019265">
    <property type="term" value="P:glycine biosynthetic process, by transamination of glyoxylate"/>
    <property type="evidence" value="ECO:0007669"/>
    <property type="project" value="TreeGrafter"/>
</dbReference>
<gene>
    <name evidence="7" type="ORF">HRJ53_14025</name>
</gene>
<dbReference type="PANTHER" id="PTHR21152:SF40">
    <property type="entry name" value="ALANINE--GLYOXYLATE AMINOTRANSFERASE"/>
    <property type="match status" value="1"/>
</dbReference>
<keyword evidence="4" id="KW-0808">Transferase</keyword>
<dbReference type="InterPro" id="IPR000192">
    <property type="entry name" value="Aminotrans_V_dom"/>
</dbReference>
<proteinExistence type="inferred from homology"/>
<dbReference type="GO" id="GO:0008453">
    <property type="term" value="F:alanine-glyoxylate transaminase activity"/>
    <property type="evidence" value="ECO:0007669"/>
    <property type="project" value="TreeGrafter"/>
</dbReference>
<dbReference type="InterPro" id="IPR015424">
    <property type="entry name" value="PyrdxlP-dep_Trfase"/>
</dbReference>
<evidence type="ECO:0000256" key="1">
    <source>
        <dbReference type="ARBA" id="ARBA00001933"/>
    </source>
</evidence>
<keyword evidence="5" id="KW-0663">Pyridoxal phosphate</keyword>
<keyword evidence="8" id="KW-1185">Reference proteome</keyword>
<evidence type="ECO:0000256" key="3">
    <source>
        <dbReference type="ARBA" id="ARBA00022576"/>
    </source>
</evidence>
<dbReference type="InterPro" id="IPR015422">
    <property type="entry name" value="PyrdxlP-dep_Trfase_small"/>
</dbReference>
<feature type="domain" description="Aminotransferase class V" evidence="6">
    <location>
        <begin position="2"/>
        <end position="172"/>
    </location>
</feature>
<organism evidence="7 8">
    <name type="scientific">Candidatus Acidiferrum panamense</name>
    <dbReference type="NCBI Taxonomy" id="2741543"/>
    <lineage>
        <taxon>Bacteria</taxon>
        <taxon>Pseudomonadati</taxon>
        <taxon>Acidobacteriota</taxon>
        <taxon>Terriglobia</taxon>
        <taxon>Candidatus Acidiferrales</taxon>
        <taxon>Candidatus Acidiferrum</taxon>
    </lineage>
</organism>
<dbReference type="SUPFAM" id="SSF53383">
    <property type="entry name" value="PLP-dependent transferases"/>
    <property type="match status" value="1"/>
</dbReference>
<dbReference type="Gene3D" id="3.40.640.10">
    <property type="entry name" value="Type I PLP-dependent aspartate aminotransferase-like (Major domain)"/>
    <property type="match status" value="1"/>
</dbReference>
<dbReference type="FunFam" id="3.90.1150.10:FF:000039">
    <property type="entry name" value="Serine--pyruvate aminotransferase"/>
    <property type="match status" value="1"/>
</dbReference>
<protein>
    <submittedName>
        <fullName evidence="7">Alanine--glyoxylate aminotransferase family protein</fullName>
    </submittedName>
</protein>
<evidence type="ECO:0000313" key="7">
    <source>
        <dbReference type="EMBL" id="MBA0086101.1"/>
    </source>
</evidence>
<dbReference type="PANTHER" id="PTHR21152">
    <property type="entry name" value="AMINOTRANSFERASE CLASS V"/>
    <property type="match status" value="1"/>
</dbReference>
<name>A0A7V8SXP4_9BACT</name>
<dbReference type="EMBL" id="JACDQQ010001356">
    <property type="protein sequence ID" value="MBA0086101.1"/>
    <property type="molecule type" value="Genomic_DNA"/>
</dbReference>
<dbReference type="Pfam" id="PF00266">
    <property type="entry name" value="Aminotran_5"/>
    <property type="match status" value="1"/>
</dbReference>
<evidence type="ECO:0000259" key="6">
    <source>
        <dbReference type="Pfam" id="PF00266"/>
    </source>
</evidence>
<comment type="cofactor">
    <cofactor evidence="1">
        <name>pyridoxal 5'-phosphate</name>
        <dbReference type="ChEBI" id="CHEBI:597326"/>
    </cofactor>
</comment>
<comment type="caution">
    <text evidence="7">The sequence shown here is derived from an EMBL/GenBank/DDBJ whole genome shotgun (WGS) entry which is preliminary data.</text>
</comment>
<comment type="similarity">
    <text evidence="2">Belongs to the class-V pyridoxal-phosphate-dependent aminotransferase family.</text>
</comment>
<dbReference type="Proteomes" id="UP000567293">
    <property type="component" value="Unassembled WGS sequence"/>
</dbReference>
<dbReference type="InterPro" id="IPR015421">
    <property type="entry name" value="PyrdxlP-dep_Trfase_major"/>
</dbReference>
<reference evidence="7" key="1">
    <citation type="submission" date="2020-06" db="EMBL/GenBank/DDBJ databases">
        <title>Legume-microbial interactions unlock mineral nutrients during tropical forest succession.</title>
        <authorList>
            <person name="Epihov D.Z."/>
        </authorList>
    </citation>
    <scope>NUCLEOTIDE SEQUENCE [LARGE SCALE GENOMIC DNA]</scope>
    <source>
        <strain evidence="7">Pan2503</strain>
    </source>
</reference>
<dbReference type="GO" id="GO:0004760">
    <property type="term" value="F:L-serine-pyruvate transaminase activity"/>
    <property type="evidence" value="ECO:0007669"/>
    <property type="project" value="TreeGrafter"/>
</dbReference>
<accession>A0A7V8SXP4</accession>
<keyword evidence="3 7" id="KW-0032">Aminotransferase</keyword>
<evidence type="ECO:0000256" key="5">
    <source>
        <dbReference type="ARBA" id="ARBA00022898"/>
    </source>
</evidence>
<evidence type="ECO:0000313" key="8">
    <source>
        <dbReference type="Proteomes" id="UP000567293"/>
    </source>
</evidence>
<dbReference type="AlphaFoldDB" id="A0A7V8SXP4"/>